<comment type="catalytic activity">
    <reaction evidence="12">
        <text>glucuronate acceptor + UDP-alpha-D-glucuronate = acceptor beta-D-glucuronoside + UDP + H(+)</text>
        <dbReference type="Rhea" id="RHEA:21032"/>
        <dbReference type="ChEBI" id="CHEBI:15378"/>
        <dbReference type="ChEBI" id="CHEBI:58052"/>
        <dbReference type="ChEBI" id="CHEBI:58223"/>
        <dbReference type="ChEBI" id="CHEBI:132367"/>
        <dbReference type="ChEBI" id="CHEBI:132368"/>
        <dbReference type="EC" id="2.4.1.17"/>
    </reaction>
</comment>
<gene>
    <name evidence="13" type="ORF">BEMITA_LOCUS13456</name>
</gene>
<comment type="similarity">
    <text evidence="2 11">Belongs to the UDP-glycosyltransferase family.</text>
</comment>
<sequence length="528" mass="60471">MIIQNLLKIMVLTAGLEAYKILVYFPTPSFSHQRPIMALTERLITRGHELFVISPNPVPGLNNHENYTFVDVSFSYKYFSDDTQDDDTFNMQKPITRWEFTLQFPALAGIPRQQLLSDAHLRFQRFVNEEKIKFDLVIVETFHVPFACVMTRIYNGTVPIIALTPYPTESIVEDSIGSISHMSYKPSVFNHYTNRMNLWQKMDNWFADYYVGTAYRRAHDTSVRGYLKEMYGSGSEKLADDCWSNVSLALVASNPLYYYPRLLGPNVVEVGPLHLKTPEKLPKRLQDWLDGSEKGAIYFSLGSNVKSKSLPAEVRSNFLRFFREHPEYRVVWKWELDGEIPGQSENILTQKWLPQDSVLAHPKLKAYIMQGGLQSFQEAVHYGVPLVGIPFSGDQDCNVGKIVDAGIGVKLEVQDLHAYEKIKAALEAVLFDERYSKNMKRHSTISRDFTSKGMDQAVFWVEHVAKHGGASHLRPATADTTMFQYFCLDIISILLILISFVIYTVYCLGRFVLSFIVFKESQTKIKKS</sequence>
<dbReference type="KEGG" id="btab:109040322"/>
<feature type="transmembrane region" description="Helical" evidence="12">
    <location>
        <begin position="490"/>
        <end position="518"/>
    </location>
</feature>
<organism evidence="13 14">
    <name type="scientific">Bemisia tabaci</name>
    <name type="common">Sweetpotato whitefly</name>
    <name type="synonym">Aleurodes tabaci</name>
    <dbReference type="NCBI Taxonomy" id="7038"/>
    <lineage>
        <taxon>Eukaryota</taxon>
        <taxon>Metazoa</taxon>
        <taxon>Ecdysozoa</taxon>
        <taxon>Arthropoda</taxon>
        <taxon>Hexapoda</taxon>
        <taxon>Insecta</taxon>
        <taxon>Pterygota</taxon>
        <taxon>Neoptera</taxon>
        <taxon>Paraneoptera</taxon>
        <taxon>Hemiptera</taxon>
        <taxon>Sternorrhyncha</taxon>
        <taxon>Aleyrodoidea</taxon>
        <taxon>Aleyrodidae</taxon>
        <taxon>Aleyrodinae</taxon>
        <taxon>Bemisia</taxon>
    </lineage>
</organism>
<comment type="subcellular location">
    <subcellularLocation>
        <location evidence="10">Endomembrane system</location>
        <topology evidence="10">Single-pass type I membrane protein</topology>
    </subcellularLocation>
    <subcellularLocation>
        <location evidence="1">Endoplasmic reticulum</location>
    </subcellularLocation>
    <subcellularLocation>
        <location evidence="12">Membrane</location>
        <topology evidence="12">Single-pass membrane protein</topology>
    </subcellularLocation>
</comment>
<keyword evidence="12" id="KW-0732">Signal</keyword>
<keyword evidence="4 11" id="KW-0808">Transferase</keyword>
<evidence type="ECO:0000256" key="9">
    <source>
        <dbReference type="ARBA" id="ARBA00023180"/>
    </source>
</evidence>
<dbReference type="EMBL" id="OU963870">
    <property type="protein sequence ID" value="CAH0395244.1"/>
    <property type="molecule type" value="Genomic_DNA"/>
</dbReference>
<evidence type="ECO:0000256" key="8">
    <source>
        <dbReference type="ARBA" id="ARBA00023136"/>
    </source>
</evidence>
<dbReference type="PANTHER" id="PTHR48043:SF159">
    <property type="entry name" value="EG:EG0003.4 PROTEIN-RELATED"/>
    <property type="match status" value="1"/>
</dbReference>
<evidence type="ECO:0000313" key="14">
    <source>
        <dbReference type="Proteomes" id="UP001152759"/>
    </source>
</evidence>
<keyword evidence="9" id="KW-0325">Glycoprotein</keyword>
<evidence type="ECO:0000256" key="5">
    <source>
        <dbReference type="ARBA" id="ARBA00022692"/>
    </source>
</evidence>
<keyword evidence="8 12" id="KW-0472">Membrane</keyword>
<evidence type="ECO:0000256" key="1">
    <source>
        <dbReference type="ARBA" id="ARBA00004240"/>
    </source>
</evidence>
<dbReference type="GO" id="GO:0005783">
    <property type="term" value="C:endoplasmic reticulum"/>
    <property type="evidence" value="ECO:0007669"/>
    <property type="project" value="UniProtKB-SubCell"/>
</dbReference>
<dbReference type="FunFam" id="3.40.50.2000:FF:000050">
    <property type="entry name" value="UDP-glucuronosyltransferase"/>
    <property type="match status" value="1"/>
</dbReference>
<dbReference type="CDD" id="cd03784">
    <property type="entry name" value="GT1_Gtf-like"/>
    <property type="match status" value="1"/>
</dbReference>
<evidence type="ECO:0000256" key="2">
    <source>
        <dbReference type="ARBA" id="ARBA00009995"/>
    </source>
</evidence>
<dbReference type="GO" id="GO:0015020">
    <property type="term" value="F:glucuronosyltransferase activity"/>
    <property type="evidence" value="ECO:0007669"/>
    <property type="project" value="UniProtKB-EC"/>
</dbReference>
<keyword evidence="7 12" id="KW-1133">Transmembrane helix</keyword>
<dbReference type="SUPFAM" id="SSF53756">
    <property type="entry name" value="UDP-Glycosyltransferase/glycogen phosphorylase"/>
    <property type="match status" value="1"/>
</dbReference>
<keyword evidence="3 11" id="KW-0328">Glycosyltransferase</keyword>
<dbReference type="AlphaFoldDB" id="A0A9P0API1"/>
<dbReference type="InterPro" id="IPR050271">
    <property type="entry name" value="UDP-glycosyltransferase"/>
</dbReference>
<evidence type="ECO:0000313" key="13">
    <source>
        <dbReference type="EMBL" id="CAH0395244.1"/>
    </source>
</evidence>
<keyword evidence="6" id="KW-0256">Endoplasmic reticulum</keyword>
<evidence type="ECO:0000256" key="12">
    <source>
        <dbReference type="RuleBase" id="RU362059"/>
    </source>
</evidence>
<dbReference type="PANTHER" id="PTHR48043">
    <property type="entry name" value="EG:EG0003.4 PROTEIN-RELATED"/>
    <property type="match status" value="1"/>
</dbReference>
<dbReference type="PROSITE" id="PS00375">
    <property type="entry name" value="UDPGT"/>
    <property type="match status" value="1"/>
</dbReference>
<proteinExistence type="inferred from homology"/>
<evidence type="ECO:0000256" key="11">
    <source>
        <dbReference type="RuleBase" id="RU003718"/>
    </source>
</evidence>
<feature type="chain" id="PRO_5040547082" description="UDP-glucuronosyltransferase" evidence="12">
    <location>
        <begin position="19"/>
        <end position="528"/>
    </location>
</feature>
<reference evidence="13" key="1">
    <citation type="submission" date="2021-12" db="EMBL/GenBank/DDBJ databases">
        <authorList>
            <person name="King R."/>
        </authorList>
    </citation>
    <scope>NUCLEOTIDE SEQUENCE</scope>
</reference>
<protein>
    <recommendedName>
        <fullName evidence="12">UDP-glucuronosyltransferase</fullName>
        <ecNumber evidence="12">2.4.1.17</ecNumber>
    </recommendedName>
</protein>
<dbReference type="Gene3D" id="3.40.50.2000">
    <property type="entry name" value="Glycogen Phosphorylase B"/>
    <property type="match status" value="2"/>
</dbReference>
<evidence type="ECO:0000256" key="10">
    <source>
        <dbReference type="ARBA" id="ARBA00046288"/>
    </source>
</evidence>
<name>A0A9P0API1_BEMTA</name>
<feature type="signal peptide" evidence="12">
    <location>
        <begin position="1"/>
        <end position="18"/>
    </location>
</feature>
<accession>A0A9P0API1</accession>
<dbReference type="Pfam" id="PF00201">
    <property type="entry name" value="UDPGT"/>
    <property type="match status" value="1"/>
</dbReference>
<keyword evidence="5 12" id="KW-0812">Transmembrane</keyword>
<keyword evidence="14" id="KW-1185">Reference proteome</keyword>
<evidence type="ECO:0000256" key="4">
    <source>
        <dbReference type="ARBA" id="ARBA00022679"/>
    </source>
</evidence>
<dbReference type="Proteomes" id="UP001152759">
    <property type="component" value="Chromosome 9"/>
</dbReference>
<dbReference type="InterPro" id="IPR002213">
    <property type="entry name" value="UDP_glucos_trans"/>
</dbReference>
<dbReference type="GO" id="GO:0016020">
    <property type="term" value="C:membrane"/>
    <property type="evidence" value="ECO:0007669"/>
    <property type="project" value="UniProtKB-SubCell"/>
</dbReference>
<evidence type="ECO:0000256" key="3">
    <source>
        <dbReference type="ARBA" id="ARBA00022676"/>
    </source>
</evidence>
<evidence type="ECO:0000256" key="6">
    <source>
        <dbReference type="ARBA" id="ARBA00022824"/>
    </source>
</evidence>
<dbReference type="EC" id="2.4.1.17" evidence="12"/>
<evidence type="ECO:0000256" key="7">
    <source>
        <dbReference type="ARBA" id="ARBA00022989"/>
    </source>
</evidence>
<dbReference type="InterPro" id="IPR035595">
    <property type="entry name" value="UDP_glycos_trans_CS"/>
</dbReference>